<evidence type="ECO:0000313" key="3">
    <source>
        <dbReference type="RefSeq" id="XP_049303728.1"/>
    </source>
</evidence>
<proteinExistence type="predicted"/>
<protein>
    <submittedName>
        <fullName evidence="3">Uncharacterized protein LOC125776272</fullName>
    </submittedName>
</protein>
<reference evidence="2" key="1">
    <citation type="submission" date="2025-05" db="UniProtKB">
        <authorList>
            <consortium name="RefSeq"/>
        </authorList>
    </citation>
    <scope>NUCLEOTIDE SEQUENCE [LARGE SCALE GENOMIC DNA]</scope>
</reference>
<organism evidence="2 3">
    <name type="scientific">Bactrocera dorsalis</name>
    <name type="common">Oriental fruit fly</name>
    <name type="synonym">Dacus dorsalis</name>
    <dbReference type="NCBI Taxonomy" id="27457"/>
    <lineage>
        <taxon>Eukaryota</taxon>
        <taxon>Metazoa</taxon>
        <taxon>Ecdysozoa</taxon>
        <taxon>Arthropoda</taxon>
        <taxon>Hexapoda</taxon>
        <taxon>Insecta</taxon>
        <taxon>Pterygota</taxon>
        <taxon>Neoptera</taxon>
        <taxon>Endopterygota</taxon>
        <taxon>Diptera</taxon>
        <taxon>Brachycera</taxon>
        <taxon>Muscomorpha</taxon>
        <taxon>Tephritoidea</taxon>
        <taxon>Tephritidae</taxon>
        <taxon>Bactrocera</taxon>
        <taxon>Bactrocera</taxon>
    </lineage>
</organism>
<feature type="signal peptide" evidence="1">
    <location>
        <begin position="1"/>
        <end position="22"/>
    </location>
</feature>
<evidence type="ECO:0000313" key="2">
    <source>
        <dbReference type="Proteomes" id="UP001652620"/>
    </source>
</evidence>
<keyword evidence="1" id="KW-0732">Signal</keyword>
<gene>
    <name evidence="3" type="primary">LOC125776272</name>
</gene>
<evidence type="ECO:0000256" key="1">
    <source>
        <dbReference type="SAM" id="SignalP"/>
    </source>
</evidence>
<dbReference type="RefSeq" id="XP_049303728.1">
    <property type="nucleotide sequence ID" value="XM_049447771.1"/>
</dbReference>
<sequence length="248" mass="27780">MVSKQVTVCTIFLALLCSHVRSQDPIDMDLAKINNELDAILGRKNGIASTPDEMEYNEEIDKVQMARNRNDGGTDHEKQKSLSVKMAAKRQFEYYENHRNELKQTINKLLPLAEKFNATLIANALKNALTQKNNYKEYAIASALEQLVAISYNTGMPSNMIGGPIQPGGPSTGPSDLSNFLDILSKFVRAGGHLFSPTVYNQISPPSINSLSDNNLNQQLKDLLKKLNKRLGSLSEGDYDDWLEWFDW</sequence>
<dbReference type="GeneID" id="125776272"/>
<feature type="chain" id="PRO_5045116849" evidence="1">
    <location>
        <begin position="23"/>
        <end position="248"/>
    </location>
</feature>
<reference evidence="3" key="2">
    <citation type="submission" date="2025-08" db="UniProtKB">
        <authorList>
            <consortium name="RefSeq"/>
        </authorList>
    </citation>
    <scope>IDENTIFICATION</scope>
    <source>
        <tissue evidence="3">Adult</tissue>
    </source>
</reference>
<keyword evidence="2" id="KW-1185">Reference proteome</keyword>
<dbReference type="Proteomes" id="UP001652620">
    <property type="component" value="Chromosome 2"/>
</dbReference>
<accession>A0ABM3J3D7</accession>
<name>A0ABM3J3D7_BACDO</name>